<dbReference type="AlphaFoldDB" id="A0A0E9P5C5"/>
<keyword evidence="1" id="KW-1133">Transmembrane helix</keyword>
<accession>A0A0E9P5C5</accession>
<evidence type="ECO:0000313" key="2">
    <source>
        <dbReference type="EMBL" id="JAG99406.1"/>
    </source>
</evidence>
<protein>
    <submittedName>
        <fullName evidence="2">Uncharacterized protein</fullName>
    </submittedName>
</protein>
<proteinExistence type="predicted"/>
<evidence type="ECO:0000256" key="1">
    <source>
        <dbReference type="SAM" id="Phobius"/>
    </source>
</evidence>
<organism evidence="2">
    <name type="scientific">Anguilla anguilla</name>
    <name type="common">European freshwater eel</name>
    <name type="synonym">Muraena anguilla</name>
    <dbReference type="NCBI Taxonomy" id="7936"/>
    <lineage>
        <taxon>Eukaryota</taxon>
        <taxon>Metazoa</taxon>
        <taxon>Chordata</taxon>
        <taxon>Craniata</taxon>
        <taxon>Vertebrata</taxon>
        <taxon>Euteleostomi</taxon>
        <taxon>Actinopterygii</taxon>
        <taxon>Neopterygii</taxon>
        <taxon>Teleostei</taxon>
        <taxon>Anguilliformes</taxon>
        <taxon>Anguillidae</taxon>
        <taxon>Anguilla</taxon>
    </lineage>
</organism>
<keyword evidence="1" id="KW-0812">Transmembrane</keyword>
<name>A0A0E9P5C5_ANGAN</name>
<feature type="transmembrane region" description="Helical" evidence="1">
    <location>
        <begin position="12"/>
        <end position="29"/>
    </location>
</feature>
<keyword evidence="1" id="KW-0472">Membrane</keyword>
<reference evidence="2" key="2">
    <citation type="journal article" date="2015" name="Fish Shellfish Immunol.">
        <title>Early steps in the European eel (Anguilla anguilla)-Vibrio vulnificus interaction in the gills: Role of the RtxA13 toxin.</title>
        <authorList>
            <person name="Callol A."/>
            <person name="Pajuelo D."/>
            <person name="Ebbesson L."/>
            <person name="Teles M."/>
            <person name="MacKenzie S."/>
            <person name="Amaro C."/>
        </authorList>
    </citation>
    <scope>NUCLEOTIDE SEQUENCE</scope>
</reference>
<sequence length="37" mass="4405">MDDMEQDTKYVIHYIGDTINLLCLISVFFNRYEVFAS</sequence>
<reference evidence="2" key="1">
    <citation type="submission" date="2014-11" db="EMBL/GenBank/DDBJ databases">
        <authorList>
            <person name="Amaro Gonzalez C."/>
        </authorList>
    </citation>
    <scope>NUCLEOTIDE SEQUENCE</scope>
</reference>
<dbReference type="EMBL" id="GBXM01109170">
    <property type="protein sequence ID" value="JAG99406.1"/>
    <property type="molecule type" value="Transcribed_RNA"/>
</dbReference>